<name>A0AAD1XN26_EUPCR</name>
<proteinExistence type="predicted"/>
<protein>
    <submittedName>
        <fullName evidence="1">Uncharacterized protein</fullName>
    </submittedName>
</protein>
<dbReference type="EMBL" id="CAMPGE010017443">
    <property type="protein sequence ID" value="CAI2375928.1"/>
    <property type="molecule type" value="Genomic_DNA"/>
</dbReference>
<reference evidence="1" key="1">
    <citation type="submission" date="2023-07" db="EMBL/GenBank/DDBJ databases">
        <authorList>
            <consortium name="AG Swart"/>
            <person name="Singh M."/>
            <person name="Singh A."/>
            <person name="Seah K."/>
            <person name="Emmerich C."/>
        </authorList>
    </citation>
    <scope>NUCLEOTIDE SEQUENCE</scope>
    <source>
        <strain evidence="1">DP1</strain>
    </source>
</reference>
<evidence type="ECO:0000313" key="1">
    <source>
        <dbReference type="EMBL" id="CAI2375928.1"/>
    </source>
</evidence>
<dbReference type="Proteomes" id="UP001295684">
    <property type="component" value="Unassembled WGS sequence"/>
</dbReference>
<organism evidence="1 2">
    <name type="scientific">Euplotes crassus</name>
    <dbReference type="NCBI Taxonomy" id="5936"/>
    <lineage>
        <taxon>Eukaryota</taxon>
        <taxon>Sar</taxon>
        <taxon>Alveolata</taxon>
        <taxon>Ciliophora</taxon>
        <taxon>Intramacronucleata</taxon>
        <taxon>Spirotrichea</taxon>
        <taxon>Hypotrichia</taxon>
        <taxon>Euplotida</taxon>
        <taxon>Euplotidae</taxon>
        <taxon>Moneuplotes</taxon>
    </lineage>
</organism>
<gene>
    <name evidence="1" type="ORF">ECRASSUSDP1_LOCUS17294</name>
</gene>
<comment type="caution">
    <text evidence="1">The sequence shown here is derived from an EMBL/GenBank/DDBJ whole genome shotgun (WGS) entry which is preliminary data.</text>
</comment>
<sequence length="268" mass="31314">METILRDRALLVKEDDLNKYITSEWFDPNFFCFCDSVFLDKTVDCDLYFSNQDKEYSSFKKLAKIRQVMRKCGILITGAFYDLSKLRKVIEFYKNSYITYCSSFRIGLSCEKKFNFKAFCPFVCKLIPKCLNHFILTSFIIPKRELKRIFQCIEELEVLEFSMCVLSPEGVQLNQNKLFKLLVLEINHSEWNNNTSSSTCSDATTDQEFFFKEVGSSSLKNSLSTLTYLFPCPRALLKEYLEKYEFADITIEGIDPYTSEAYKISIPN</sequence>
<dbReference type="AlphaFoldDB" id="A0AAD1XN26"/>
<accession>A0AAD1XN26</accession>
<keyword evidence="2" id="KW-1185">Reference proteome</keyword>
<evidence type="ECO:0000313" key="2">
    <source>
        <dbReference type="Proteomes" id="UP001295684"/>
    </source>
</evidence>